<dbReference type="EMBL" id="CAEZYR010000103">
    <property type="protein sequence ID" value="CAB4760237.1"/>
    <property type="molecule type" value="Genomic_DNA"/>
</dbReference>
<name>A0A6J6UP16_9ZZZZ</name>
<gene>
    <name evidence="2" type="ORF">UFOPK2754_02353</name>
    <name evidence="3" type="ORF">UFOPK3139_02109</name>
    <name evidence="4" type="ORF">UFOPK3543_02950</name>
    <name evidence="5" type="ORF">UFOPK3967_02582</name>
</gene>
<reference evidence="2" key="1">
    <citation type="submission" date="2020-05" db="EMBL/GenBank/DDBJ databases">
        <authorList>
            <person name="Chiriac C."/>
            <person name="Salcher M."/>
            <person name="Ghai R."/>
            <person name="Kavagutti S V."/>
        </authorList>
    </citation>
    <scope>NUCLEOTIDE SEQUENCE</scope>
</reference>
<protein>
    <submittedName>
        <fullName evidence="2">Unannotated protein</fullName>
    </submittedName>
</protein>
<dbReference type="EMBL" id="CAFABA010000097">
    <property type="protein sequence ID" value="CAB4834511.1"/>
    <property type="molecule type" value="Genomic_DNA"/>
</dbReference>
<evidence type="ECO:0000313" key="4">
    <source>
        <dbReference type="EMBL" id="CAB4935925.1"/>
    </source>
</evidence>
<organism evidence="2">
    <name type="scientific">freshwater metagenome</name>
    <dbReference type="NCBI Taxonomy" id="449393"/>
    <lineage>
        <taxon>unclassified sequences</taxon>
        <taxon>metagenomes</taxon>
        <taxon>ecological metagenomes</taxon>
    </lineage>
</organism>
<evidence type="ECO:0000313" key="2">
    <source>
        <dbReference type="EMBL" id="CAB4760237.1"/>
    </source>
</evidence>
<dbReference type="AlphaFoldDB" id="A0A6J6UP16"/>
<feature type="region of interest" description="Disordered" evidence="1">
    <location>
        <begin position="1"/>
        <end position="29"/>
    </location>
</feature>
<evidence type="ECO:0000256" key="1">
    <source>
        <dbReference type="SAM" id="MobiDB-lite"/>
    </source>
</evidence>
<dbReference type="EMBL" id="CAFBMH010000178">
    <property type="protein sequence ID" value="CAB4935925.1"/>
    <property type="molecule type" value="Genomic_DNA"/>
</dbReference>
<evidence type="ECO:0000313" key="3">
    <source>
        <dbReference type="EMBL" id="CAB4834511.1"/>
    </source>
</evidence>
<feature type="compositionally biased region" description="Polar residues" evidence="1">
    <location>
        <begin position="19"/>
        <end position="29"/>
    </location>
</feature>
<evidence type="ECO:0000313" key="5">
    <source>
        <dbReference type="EMBL" id="CAB5017771.1"/>
    </source>
</evidence>
<proteinExistence type="predicted"/>
<accession>A0A6J6UP16</accession>
<sequence length="85" mass="9051">MSSRSPAQTRREPGGSPVLANSATCPQRTDPSPLLTYLASREPAQPICCCTTLVGITFFIDGITIATFDEVYTFGWRPGDAQAAA</sequence>
<dbReference type="EMBL" id="CAFBOS010000208">
    <property type="protein sequence ID" value="CAB5017771.1"/>
    <property type="molecule type" value="Genomic_DNA"/>
</dbReference>